<gene>
    <name evidence="2" type="ORF">LTR05_002518</name>
</gene>
<evidence type="ECO:0000313" key="3">
    <source>
        <dbReference type="Proteomes" id="UP001309876"/>
    </source>
</evidence>
<feature type="chain" id="PRO_5042846692" evidence="1">
    <location>
        <begin position="23"/>
        <end position="350"/>
    </location>
</feature>
<accession>A0AAN7T2E1</accession>
<dbReference type="Proteomes" id="UP001309876">
    <property type="component" value="Unassembled WGS sequence"/>
</dbReference>
<comment type="caution">
    <text evidence="2">The sequence shown here is derived from an EMBL/GenBank/DDBJ whole genome shotgun (WGS) entry which is preliminary data.</text>
</comment>
<protein>
    <submittedName>
        <fullName evidence="2">Uncharacterized protein</fullName>
    </submittedName>
</protein>
<evidence type="ECO:0000313" key="2">
    <source>
        <dbReference type="EMBL" id="KAK5088301.1"/>
    </source>
</evidence>
<keyword evidence="3" id="KW-1185">Reference proteome</keyword>
<name>A0AAN7T2E1_9EURO</name>
<feature type="signal peptide" evidence="1">
    <location>
        <begin position="1"/>
        <end position="22"/>
    </location>
</feature>
<proteinExistence type="predicted"/>
<dbReference type="EMBL" id="JAVRRJ010000002">
    <property type="protein sequence ID" value="KAK5088301.1"/>
    <property type="molecule type" value="Genomic_DNA"/>
</dbReference>
<dbReference type="AlphaFoldDB" id="A0AAN7T2E1"/>
<sequence length="350" mass="39154">MKCHALCVIGVLLWTQTSTVDARVHWSELLGSLGNSVRNFISVSRVTSNGQQKSQEQSWSANSLRELQDVHQALNDSLDASTVFDPTYSAYDYFDFVNLPADPDAQAAAMVKATNSLLGAQILLAESLPILDAESIKPTPDNPSFLRYFHPAQLTTVREVLSVLVAILGGPTPPIAEYRRCLYERYRLEKLEISYGKHPALNIADPCAKWGTDAFSHDSARVMMHELMHWEMATLIAYPFFIEDVLVKHRAGFETAAYGAWLSTILKRSGGESERTPGRAATTLDNADSYVSMMLELYYKVRIRTIDFQWKYSQIVQATYNLPDWTDPPPRVSIDDIRAGRGKDPCGVIT</sequence>
<keyword evidence="1" id="KW-0732">Signal</keyword>
<reference evidence="2 3" key="1">
    <citation type="submission" date="2023-08" db="EMBL/GenBank/DDBJ databases">
        <title>Black Yeasts Isolated from many extreme environments.</title>
        <authorList>
            <person name="Coleine C."/>
            <person name="Stajich J.E."/>
            <person name="Selbmann L."/>
        </authorList>
    </citation>
    <scope>NUCLEOTIDE SEQUENCE [LARGE SCALE GENOMIC DNA]</scope>
    <source>
        <strain evidence="2 3">CCFEE 5910</strain>
    </source>
</reference>
<evidence type="ECO:0000256" key="1">
    <source>
        <dbReference type="SAM" id="SignalP"/>
    </source>
</evidence>
<organism evidence="2 3">
    <name type="scientific">Lithohypha guttulata</name>
    <dbReference type="NCBI Taxonomy" id="1690604"/>
    <lineage>
        <taxon>Eukaryota</taxon>
        <taxon>Fungi</taxon>
        <taxon>Dikarya</taxon>
        <taxon>Ascomycota</taxon>
        <taxon>Pezizomycotina</taxon>
        <taxon>Eurotiomycetes</taxon>
        <taxon>Chaetothyriomycetidae</taxon>
        <taxon>Chaetothyriales</taxon>
        <taxon>Trichomeriaceae</taxon>
        <taxon>Lithohypha</taxon>
    </lineage>
</organism>